<protein>
    <submittedName>
        <fullName evidence="1">6616_t:CDS:1</fullName>
    </submittedName>
</protein>
<reference evidence="1" key="1">
    <citation type="submission" date="2021-06" db="EMBL/GenBank/DDBJ databases">
        <authorList>
            <person name="Kallberg Y."/>
            <person name="Tangrot J."/>
            <person name="Rosling A."/>
        </authorList>
    </citation>
    <scope>NUCLEOTIDE SEQUENCE</scope>
    <source>
        <strain evidence="1">28 12/20/2015</strain>
    </source>
</reference>
<organism evidence="1 2">
    <name type="scientific">Cetraspora pellucida</name>
    <dbReference type="NCBI Taxonomy" id="1433469"/>
    <lineage>
        <taxon>Eukaryota</taxon>
        <taxon>Fungi</taxon>
        <taxon>Fungi incertae sedis</taxon>
        <taxon>Mucoromycota</taxon>
        <taxon>Glomeromycotina</taxon>
        <taxon>Glomeromycetes</taxon>
        <taxon>Diversisporales</taxon>
        <taxon>Gigasporaceae</taxon>
        <taxon>Cetraspora</taxon>
    </lineage>
</organism>
<feature type="non-terminal residue" evidence="1">
    <location>
        <position position="55"/>
    </location>
</feature>
<evidence type="ECO:0000313" key="1">
    <source>
        <dbReference type="EMBL" id="CAG8773671.1"/>
    </source>
</evidence>
<gene>
    <name evidence="1" type="ORF">SPELUC_LOCUS15941</name>
</gene>
<dbReference type="Proteomes" id="UP000789366">
    <property type="component" value="Unassembled WGS sequence"/>
</dbReference>
<proteinExistence type="predicted"/>
<evidence type="ECO:0000313" key="2">
    <source>
        <dbReference type="Proteomes" id="UP000789366"/>
    </source>
</evidence>
<comment type="caution">
    <text evidence="1">The sequence shown here is derived from an EMBL/GenBank/DDBJ whole genome shotgun (WGS) entry which is preliminary data.</text>
</comment>
<keyword evidence="2" id="KW-1185">Reference proteome</keyword>
<sequence length="55" mass="6591">SKRGKKDWGLVPLDRLSLRSQTGKKTTAYPENYLYNWLDFLLLNAYGSERKRQKW</sequence>
<dbReference type="EMBL" id="CAJVPW010055640">
    <property type="protein sequence ID" value="CAG8773671.1"/>
    <property type="molecule type" value="Genomic_DNA"/>
</dbReference>
<feature type="non-terminal residue" evidence="1">
    <location>
        <position position="1"/>
    </location>
</feature>
<accession>A0ACA9R1Y6</accession>
<name>A0ACA9R1Y6_9GLOM</name>